<accession>A0A1M6ETN7</accession>
<dbReference type="STRING" id="313368.SAMN04488012_103216"/>
<feature type="coiled-coil region" evidence="3">
    <location>
        <begin position="138"/>
        <end position="175"/>
    </location>
</feature>
<dbReference type="PANTHER" id="PTHR32347:SF23">
    <property type="entry name" value="BLL5650 PROTEIN"/>
    <property type="match status" value="1"/>
</dbReference>
<evidence type="ECO:0000313" key="5">
    <source>
        <dbReference type="EMBL" id="SHI88864.1"/>
    </source>
</evidence>
<sequence length="430" mass="46544">MTTRILRLSAATMLLASAAVAIAPRLTGHISSSAVVNAPIIAVYAPFDGVIEHASPSIAQPVEEGDTLLVLNNRSLRGSELRALRSSLAAVSGEMSGLTQQSNAPERLRKELENRRDAAIDARKRWFVPRLDEAWAMVQHAEATVDASKARLQRIEKLSKNGSIAQREVEEARTTLLEDRATLASATATMRRLQIERDALTGGSNLDLESNDLEQIGYRLDEIAVRQADIQARLIQLRASRQGLQSQIAGLSIETKKQNAFVPKVTAAGVIWEVSAPEGSSVSIGEPLAQVLDCSRRFMEVILPEDSFETIVPGTPAQVKYKGASESFTARVSAVYGANTRPNRNMQAAEPRLTVDSGLRVIVGIGPADPSDPKVSRAFCEVGRSAEVRFDRKNTILDAVRALAGRVGLLDQPLVAGLVNDRTETDSRIN</sequence>
<evidence type="ECO:0000256" key="3">
    <source>
        <dbReference type="SAM" id="Coils"/>
    </source>
</evidence>
<feature type="signal peptide" evidence="4">
    <location>
        <begin position="1"/>
        <end position="23"/>
    </location>
</feature>
<organism evidence="5 6">
    <name type="scientific">Palleronia salina</name>
    <dbReference type="NCBI Taxonomy" id="313368"/>
    <lineage>
        <taxon>Bacteria</taxon>
        <taxon>Pseudomonadati</taxon>
        <taxon>Pseudomonadota</taxon>
        <taxon>Alphaproteobacteria</taxon>
        <taxon>Rhodobacterales</taxon>
        <taxon>Roseobacteraceae</taxon>
        <taxon>Palleronia</taxon>
    </lineage>
</organism>
<dbReference type="PANTHER" id="PTHR32347">
    <property type="entry name" value="EFFLUX SYSTEM COMPONENT YKNX-RELATED"/>
    <property type="match status" value="1"/>
</dbReference>
<dbReference type="Gene3D" id="1.10.287.470">
    <property type="entry name" value="Helix hairpin bin"/>
    <property type="match status" value="1"/>
</dbReference>
<dbReference type="SUPFAM" id="SSF56954">
    <property type="entry name" value="Outer membrane efflux proteins (OEP)"/>
    <property type="match status" value="1"/>
</dbReference>
<gene>
    <name evidence="5" type="ORF">SAMN04488012_103216</name>
</gene>
<protein>
    <submittedName>
        <fullName evidence="5">Multidrug resistance efflux pump</fullName>
    </submittedName>
</protein>
<comment type="subcellular location">
    <subcellularLocation>
        <location evidence="1">Cell envelope</location>
    </subcellularLocation>
</comment>
<evidence type="ECO:0000256" key="4">
    <source>
        <dbReference type="SAM" id="SignalP"/>
    </source>
</evidence>
<keyword evidence="6" id="KW-1185">Reference proteome</keyword>
<dbReference type="Proteomes" id="UP000184040">
    <property type="component" value="Unassembled WGS sequence"/>
</dbReference>
<reference evidence="5 6" key="1">
    <citation type="submission" date="2016-11" db="EMBL/GenBank/DDBJ databases">
        <authorList>
            <person name="Jaros S."/>
            <person name="Januszkiewicz K."/>
            <person name="Wedrychowicz H."/>
        </authorList>
    </citation>
    <scope>NUCLEOTIDE SEQUENCE [LARGE SCALE GENOMIC DNA]</scope>
    <source>
        <strain evidence="5 6">DSM 26892</strain>
    </source>
</reference>
<keyword evidence="2 3" id="KW-0175">Coiled coil</keyword>
<evidence type="ECO:0000256" key="1">
    <source>
        <dbReference type="ARBA" id="ARBA00004196"/>
    </source>
</evidence>
<name>A0A1M6ETN7_9RHOB</name>
<dbReference type="EMBL" id="FQZA01000003">
    <property type="protein sequence ID" value="SHI88864.1"/>
    <property type="molecule type" value="Genomic_DNA"/>
</dbReference>
<dbReference type="GO" id="GO:0030313">
    <property type="term" value="C:cell envelope"/>
    <property type="evidence" value="ECO:0007669"/>
    <property type="project" value="UniProtKB-SubCell"/>
</dbReference>
<dbReference type="InterPro" id="IPR050465">
    <property type="entry name" value="UPF0194_transport"/>
</dbReference>
<evidence type="ECO:0000313" key="6">
    <source>
        <dbReference type="Proteomes" id="UP000184040"/>
    </source>
</evidence>
<feature type="chain" id="PRO_5012612812" evidence="4">
    <location>
        <begin position="24"/>
        <end position="430"/>
    </location>
</feature>
<proteinExistence type="predicted"/>
<evidence type="ECO:0000256" key="2">
    <source>
        <dbReference type="ARBA" id="ARBA00023054"/>
    </source>
</evidence>
<keyword evidence="4" id="KW-0732">Signal</keyword>
<dbReference type="AlphaFoldDB" id="A0A1M6ETN7"/>